<evidence type="ECO:0000256" key="2">
    <source>
        <dbReference type="ARBA" id="ARBA00022448"/>
    </source>
</evidence>
<dbReference type="InterPro" id="IPR036259">
    <property type="entry name" value="MFS_trans_sf"/>
</dbReference>
<feature type="transmembrane region" description="Helical" evidence="7">
    <location>
        <begin position="414"/>
        <end position="431"/>
    </location>
</feature>
<keyword evidence="6 7" id="KW-0472">Membrane</keyword>
<feature type="transmembrane region" description="Helical" evidence="7">
    <location>
        <begin position="208"/>
        <end position="228"/>
    </location>
</feature>
<dbReference type="NCBIfam" id="TIGR00711">
    <property type="entry name" value="efflux_EmrB"/>
    <property type="match status" value="1"/>
</dbReference>
<feature type="transmembrane region" description="Helical" evidence="7">
    <location>
        <begin position="488"/>
        <end position="508"/>
    </location>
</feature>
<dbReference type="Gene3D" id="1.20.1250.20">
    <property type="entry name" value="MFS general substrate transporter like domains"/>
    <property type="match status" value="1"/>
</dbReference>
<keyword evidence="4 7" id="KW-0812">Transmembrane</keyword>
<evidence type="ECO:0000256" key="4">
    <source>
        <dbReference type="ARBA" id="ARBA00022692"/>
    </source>
</evidence>
<dbReference type="PRINTS" id="PR01036">
    <property type="entry name" value="TCRTETB"/>
</dbReference>
<reference evidence="9 11" key="1">
    <citation type="submission" date="2015-03" db="EMBL/GenBank/DDBJ databases">
        <authorList>
            <person name="Murphy D."/>
        </authorList>
    </citation>
    <scope>NUCLEOTIDE SEQUENCE [LARGE SCALE GENOMIC DNA]</scope>
    <source>
        <strain evidence="9 11">D16</strain>
    </source>
</reference>
<keyword evidence="12" id="KW-1185">Reference proteome</keyword>
<organism evidence="9 11">
    <name type="scientific">Mycolicibacterium conceptionense</name>
    <dbReference type="NCBI Taxonomy" id="451644"/>
    <lineage>
        <taxon>Bacteria</taxon>
        <taxon>Bacillati</taxon>
        <taxon>Actinomycetota</taxon>
        <taxon>Actinomycetes</taxon>
        <taxon>Mycobacteriales</taxon>
        <taxon>Mycobacteriaceae</taxon>
        <taxon>Mycolicibacterium</taxon>
    </lineage>
</organism>
<feature type="transmembrane region" description="Helical" evidence="7">
    <location>
        <begin position="177"/>
        <end position="196"/>
    </location>
</feature>
<proteinExistence type="predicted"/>
<dbReference type="Proteomes" id="UP000193811">
    <property type="component" value="Unassembled WGS sequence"/>
</dbReference>
<dbReference type="CDD" id="cd17321">
    <property type="entry name" value="MFS_MMR_MDR_like"/>
    <property type="match status" value="1"/>
</dbReference>
<dbReference type="Proteomes" id="UP000182227">
    <property type="component" value="Unassembled WGS sequence"/>
</dbReference>
<evidence type="ECO:0000259" key="8">
    <source>
        <dbReference type="PROSITE" id="PS50850"/>
    </source>
</evidence>
<feature type="transmembrane region" description="Helical" evidence="7">
    <location>
        <begin position="119"/>
        <end position="138"/>
    </location>
</feature>
<feature type="transmembrane region" description="Helical" evidence="7">
    <location>
        <begin position="64"/>
        <end position="81"/>
    </location>
</feature>
<dbReference type="GO" id="GO:0005886">
    <property type="term" value="C:plasma membrane"/>
    <property type="evidence" value="ECO:0007669"/>
    <property type="project" value="UniProtKB-SubCell"/>
</dbReference>
<dbReference type="SUPFAM" id="SSF103473">
    <property type="entry name" value="MFS general substrate transporter"/>
    <property type="match status" value="1"/>
</dbReference>
<reference evidence="10 12" key="2">
    <citation type="submission" date="2016-01" db="EMBL/GenBank/DDBJ databases">
        <title>The new phylogeny of the genus Mycobacterium.</title>
        <authorList>
            <person name="Tarcisio F."/>
            <person name="Conor M."/>
            <person name="Antonella G."/>
            <person name="Elisabetta G."/>
            <person name="Giulia F.S."/>
            <person name="Sara T."/>
            <person name="Anna F."/>
            <person name="Clotilde B."/>
            <person name="Roberto B."/>
            <person name="Veronica D.S."/>
            <person name="Fabio R."/>
            <person name="Monica P."/>
            <person name="Olivier J."/>
            <person name="Enrico T."/>
            <person name="Nicola S."/>
        </authorList>
    </citation>
    <scope>NUCLEOTIDE SEQUENCE [LARGE SCALE GENOMIC DNA]</scope>
    <source>
        <strain evidence="10 12">CCUG 50187</strain>
    </source>
</reference>
<feature type="transmembrane region" description="Helical" evidence="7">
    <location>
        <begin position="145"/>
        <end position="165"/>
    </location>
</feature>
<dbReference type="Pfam" id="PF07690">
    <property type="entry name" value="MFS_1"/>
    <property type="match status" value="1"/>
</dbReference>
<dbReference type="RefSeq" id="WP_085141422.1">
    <property type="nucleotide sequence ID" value="NZ_JACKVA010000009.1"/>
</dbReference>
<dbReference type="InterPro" id="IPR011701">
    <property type="entry name" value="MFS"/>
</dbReference>
<evidence type="ECO:0000256" key="7">
    <source>
        <dbReference type="SAM" id="Phobius"/>
    </source>
</evidence>
<accession>A0A0U1DHG2</accession>
<evidence type="ECO:0000256" key="6">
    <source>
        <dbReference type="ARBA" id="ARBA00023136"/>
    </source>
</evidence>
<gene>
    <name evidence="10" type="ORF">AWB98_20480</name>
    <name evidence="9" type="ORF">BN970_03508</name>
</gene>
<dbReference type="EMBL" id="LQOP01000020">
    <property type="protein sequence ID" value="ORV24626.1"/>
    <property type="molecule type" value="Genomic_DNA"/>
</dbReference>
<dbReference type="AlphaFoldDB" id="A0A0U1DHG2"/>
<keyword evidence="2" id="KW-0813">Transport</keyword>
<keyword evidence="5 7" id="KW-1133">Transmembrane helix</keyword>
<dbReference type="EMBL" id="CTEF01000002">
    <property type="protein sequence ID" value="CQD16489.1"/>
    <property type="molecule type" value="Genomic_DNA"/>
</dbReference>
<feature type="domain" description="Major facilitator superfamily (MFS) profile" evidence="8">
    <location>
        <begin position="22"/>
        <end position="471"/>
    </location>
</feature>
<dbReference type="PANTHER" id="PTHR42718:SF42">
    <property type="entry name" value="EXPORT PROTEIN"/>
    <property type="match status" value="1"/>
</dbReference>
<feature type="transmembrane region" description="Helical" evidence="7">
    <location>
        <begin position="20"/>
        <end position="44"/>
    </location>
</feature>
<keyword evidence="3" id="KW-1003">Cell membrane</keyword>
<feature type="transmembrane region" description="Helical" evidence="7">
    <location>
        <begin position="88"/>
        <end position="113"/>
    </location>
</feature>
<evidence type="ECO:0000313" key="10">
    <source>
        <dbReference type="EMBL" id="ORV24626.1"/>
    </source>
</evidence>
<evidence type="ECO:0000256" key="1">
    <source>
        <dbReference type="ARBA" id="ARBA00004651"/>
    </source>
</evidence>
<dbReference type="InterPro" id="IPR020846">
    <property type="entry name" value="MFS_dom"/>
</dbReference>
<evidence type="ECO:0000313" key="12">
    <source>
        <dbReference type="Proteomes" id="UP000193811"/>
    </source>
</evidence>
<protein>
    <submittedName>
        <fullName evidence="9">Integral membrane transport protein</fullName>
    </submittedName>
    <submittedName>
        <fullName evidence="10">MFS transporter</fullName>
    </submittedName>
</protein>
<dbReference type="PROSITE" id="PS50850">
    <property type="entry name" value="MFS"/>
    <property type="match status" value="1"/>
</dbReference>
<dbReference type="InterPro" id="IPR004638">
    <property type="entry name" value="EmrB-like"/>
</dbReference>
<sequence length="528" mass="55496">MVTADSERPTTTRTQRRLRWWALAALCWAELLVFVDNTIVNIALPTIAKELGANNSGLQWVVDIYTLVFAGLLLTGGYLGDRFGRRKVLIIGIAGFMALSAIAAISASLGQLIAARAGLGLFAALVFPATLAILVVIFDDLRERALAVALWAAVAGVAAAIGPVLGGWLLEHFSWGAIFWVNLPAGLLCLLLVPIVVPPNKNPDTGRFDSRGVLLSTVGILAFVYSVTEAPSRGWWSVHTIGGITLGIAVIAAFAAWEYRHEEALFDVRLFADRGFAAAALLMAFGFFALMGFVFLVTQYFQAVKGYSPLETGIRTLPFAIVMAVLAGPSMWLATKMGSGRTAASGSLVMSAGFWVTVHYDIDTSYWSVIVVAMTTMAAGLALIAGPATLIVLNELSTGQAGAGAAVNDTSREIGGTLGVAVLGSILASVYSTNVSRDLAGIPLPAEALDAAGSSVMVGVHVAQHLPTRIGIQVEDVVKNAFISGFHAAAWVACGVAATAGVICWLVFERIGRSTTRSIAEQSTTPSE</sequence>
<evidence type="ECO:0000313" key="9">
    <source>
        <dbReference type="EMBL" id="CQD16489.1"/>
    </source>
</evidence>
<feature type="transmembrane region" description="Helical" evidence="7">
    <location>
        <begin position="342"/>
        <end position="360"/>
    </location>
</feature>
<feature type="transmembrane region" description="Helical" evidence="7">
    <location>
        <begin position="366"/>
        <end position="393"/>
    </location>
</feature>
<comment type="subcellular location">
    <subcellularLocation>
        <location evidence="1">Cell membrane</location>
        <topology evidence="1">Multi-pass membrane protein</topology>
    </subcellularLocation>
</comment>
<evidence type="ECO:0000256" key="5">
    <source>
        <dbReference type="ARBA" id="ARBA00022989"/>
    </source>
</evidence>
<name>A0A0U1DHG2_9MYCO</name>
<dbReference type="PANTHER" id="PTHR42718">
    <property type="entry name" value="MAJOR FACILITATOR SUPERFAMILY MULTIDRUG TRANSPORTER MFSC"/>
    <property type="match status" value="1"/>
</dbReference>
<feature type="transmembrane region" description="Helical" evidence="7">
    <location>
        <begin position="276"/>
        <end position="297"/>
    </location>
</feature>
<feature type="transmembrane region" description="Helical" evidence="7">
    <location>
        <begin position="234"/>
        <end position="255"/>
    </location>
</feature>
<evidence type="ECO:0000256" key="3">
    <source>
        <dbReference type="ARBA" id="ARBA00022475"/>
    </source>
</evidence>
<evidence type="ECO:0000313" key="11">
    <source>
        <dbReference type="Proteomes" id="UP000182227"/>
    </source>
</evidence>
<feature type="transmembrane region" description="Helical" evidence="7">
    <location>
        <begin position="317"/>
        <end position="335"/>
    </location>
</feature>
<dbReference type="GO" id="GO:0022857">
    <property type="term" value="F:transmembrane transporter activity"/>
    <property type="evidence" value="ECO:0007669"/>
    <property type="project" value="InterPro"/>
</dbReference>
<dbReference type="Gene3D" id="1.20.1720.10">
    <property type="entry name" value="Multidrug resistance protein D"/>
    <property type="match status" value="1"/>
</dbReference>